<organism evidence="2 3">
    <name type="scientific">Bacillus solimangrovi</name>
    <dbReference type="NCBI Taxonomy" id="1305675"/>
    <lineage>
        <taxon>Bacteria</taxon>
        <taxon>Bacillati</taxon>
        <taxon>Bacillota</taxon>
        <taxon>Bacilli</taxon>
        <taxon>Bacillales</taxon>
        <taxon>Bacillaceae</taxon>
        <taxon>Bacillus</taxon>
    </lineage>
</organism>
<name>A0A1E5LG10_9BACI</name>
<dbReference type="InterPro" id="IPR014710">
    <property type="entry name" value="RmlC-like_jellyroll"/>
</dbReference>
<reference evidence="2 3" key="1">
    <citation type="submission" date="2016-08" db="EMBL/GenBank/DDBJ databases">
        <title>Genome of Bacillus solimangrovi GH2-4.</title>
        <authorList>
            <person name="Lim S."/>
            <person name="Kim B.-C."/>
        </authorList>
    </citation>
    <scope>NUCLEOTIDE SEQUENCE [LARGE SCALE GENOMIC DNA]</scope>
    <source>
        <strain evidence="2 3">GH2-4</strain>
    </source>
</reference>
<dbReference type="AlphaFoldDB" id="A0A1E5LG10"/>
<dbReference type="Gene3D" id="2.60.120.10">
    <property type="entry name" value="Jelly Rolls"/>
    <property type="match status" value="1"/>
</dbReference>
<dbReference type="CDD" id="cd02209">
    <property type="entry name" value="cupin_XRE_C"/>
    <property type="match status" value="1"/>
</dbReference>
<protein>
    <submittedName>
        <fullName evidence="2">Cupin</fullName>
    </submittedName>
</protein>
<dbReference type="SUPFAM" id="SSF51182">
    <property type="entry name" value="RmlC-like cupins"/>
    <property type="match status" value="1"/>
</dbReference>
<gene>
    <name evidence="2" type="ORF">BFG57_14205</name>
</gene>
<dbReference type="STRING" id="1305675.BFG57_14205"/>
<proteinExistence type="predicted"/>
<comment type="caution">
    <text evidence="2">The sequence shown here is derived from an EMBL/GenBank/DDBJ whole genome shotgun (WGS) entry which is preliminary data.</text>
</comment>
<evidence type="ECO:0000313" key="2">
    <source>
        <dbReference type="EMBL" id="OEH93015.1"/>
    </source>
</evidence>
<feature type="domain" description="Cupin type-2" evidence="1">
    <location>
        <begin position="48"/>
        <end position="104"/>
    </location>
</feature>
<dbReference type="InterPro" id="IPR013096">
    <property type="entry name" value="Cupin_2"/>
</dbReference>
<evidence type="ECO:0000259" key="1">
    <source>
        <dbReference type="Pfam" id="PF07883"/>
    </source>
</evidence>
<dbReference type="InterPro" id="IPR011051">
    <property type="entry name" value="RmlC_Cupin_sf"/>
</dbReference>
<accession>A0A1E5LG10</accession>
<dbReference type="Proteomes" id="UP000095209">
    <property type="component" value="Unassembled WGS sequence"/>
</dbReference>
<dbReference type="Pfam" id="PF07883">
    <property type="entry name" value="Cupin_2"/>
    <property type="match status" value="1"/>
</dbReference>
<evidence type="ECO:0000313" key="3">
    <source>
        <dbReference type="Proteomes" id="UP000095209"/>
    </source>
</evidence>
<keyword evidence="3" id="KW-1185">Reference proteome</keyword>
<dbReference type="EMBL" id="MJEH01000019">
    <property type="protein sequence ID" value="OEH93015.1"/>
    <property type="molecule type" value="Genomic_DNA"/>
</dbReference>
<sequence length="116" mass="13419">MSIEPEVTIARKKDGLRLTSSNDVFVVEPLFQTHGSMEFYRGYIQPLGQYFSEAHQHGVIEYVTVMAGRLTVEVDGNTYHLDEHDSIRFRADRSHKYVNPSETLTILHFVISYNNR</sequence>